<keyword evidence="3" id="KW-1185">Reference proteome</keyword>
<organism evidence="2 3">
    <name type="scientific">Tritrichomonas musculus</name>
    <dbReference type="NCBI Taxonomy" id="1915356"/>
    <lineage>
        <taxon>Eukaryota</taxon>
        <taxon>Metamonada</taxon>
        <taxon>Parabasalia</taxon>
        <taxon>Tritrichomonadida</taxon>
        <taxon>Tritrichomonadidae</taxon>
        <taxon>Tritrichomonas</taxon>
    </lineage>
</organism>
<protein>
    <submittedName>
        <fullName evidence="2">Uncharacterized protein</fullName>
    </submittedName>
</protein>
<dbReference type="EMBL" id="JAPFFF010000009">
    <property type="protein sequence ID" value="KAK8883106.1"/>
    <property type="molecule type" value="Genomic_DNA"/>
</dbReference>
<accession>A0ABR2JW37</accession>
<feature type="region of interest" description="Disordered" evidence="1">
    <location>
        <begin position="29"/>
        <end position="88"/>
    </location>
</feature>
<name>A0ABR2JW37_9EUKA</name>
<gene>
    <name evidence="2" type="ORF">M9Y10_045754</name>
</gene>
<evidence type="ECO:0000313" key="2">
    <source>
        <dbReference type="EMBL" id="KAK8883106.1"/>
    </source>
</evidence>
<dbReference type="Proteomes" id="UP001470230">
    <property type="component" value="Unassembled WGS sequence"/>
</dbReference>
<proteinExistence type="predicted"/>
<evidence type="ECO:0000256" key="1">
    <source>
        <dbReference type="SAM" id="MobiDB-lite"/>
    </source>
</evidence>
<evidence type="ECO:0000313" key="3">
    <source>
        <dbReference type="Proteomes" id="UP001470230"/>
    </source>
</evidence>
<feature type="compositionally biased region" description="Polar residues" evidence="1">
    <location>
        <begin position="54"/>
        <end position="70"/>
    </location>
</feature>
<comment type="caution">
    <text evidence="2">The sequence shown here is derived from an EMBL/GenBank/DDBJ whole genome shotgun (WGS) entry which is preliminary data.</text>
</comment>
<sequence length="148" mass="16649">MKRLGSLSSIDAFSQSLSKDSTETFFSVRSTSTNSLNKLNNNSNTTMSKIAGDSCNNNSDMNDGSSAEYTSSKKKKPRRSSDIMFAENKSDIPLEEQIKIERVKDEYVSDNQWISFLNDIPSVNIESTNQSLENQFSYYSLMQALQPK</sequence>
<reference evidence="2 3" key="1">
    <citation type="submission" date="2024-04" db="EMBL/GenBank/DDBJ databases">
        <title>Tritrichomonas musculus Genome.</title>
        <authorList>
            <person name="Alves-Ferreira E."/>
            <person name="Grigg M."/>
            <person name="Lorenzi H."/>
            <person name="Galac M."/>
        </authorList>
    </citation>
    <scope>NUCLEOTIDE SEQUENCE [LARGE SCALE GENOMIC DNA]</scope>
    <source>
        <strain evidence="2 3">EAF2021</strain>
    </source>
</reference>
<feature type="compositionally biased region" description="Low complexity" evidence="1">
    <location>
        <begin position="30"/>
        <end position="46"/>
    </location>
</feature>